<dbReference type="Proteomes" id="UP001217089">
    <property type="component" value="Unassembled WGS sequence"/>
</dbReference>
<dbReference type="SUPFAM" id="SSF103473">
    <property type="entry name" value="MFS general substrate transporter"/>
    <property type="match status" value="1"/>
</dbReference>
<feature type="transmembrane region" description="Helical" evidence="5">
    <location>
        <begin position="240"/>
        <end position="259"/>
    </location>
</feature>
<keyword evidence="4 5" id="KW-0472">Membrane</keyword>
<keyword evidence="2 5" id="KW-0812">Transmembrane</keyword>
<name>A0ABQ9FX45_TEGGR</name>
<reference evidence="7 8" key="1">
    <citation type="submission" date="2022-12" db="EMBL/GenBank/DDBJ databases">
        <title>Chromosome-level genome of Tegillarca granosa.</title>
        <authorList>
            <person name="Kim J."/>
        </authorList>
    </citation>
    <scope>NUCLEOTIDE SEQUENCE [LARGE SCALE GENOMIC DNA]</scope>
    <source>
        <strain evidence="7">Teg-2019</strain>
        <tissue evidence="7">Adductor muscle</tissue>
    </source>
</reference>
<feature type="domain" description="Major facilitator superfamily (MFS) profile" evidence="6">
    <location>
        <begin position="54"/>
        <end position="496"/>
    </location>
</feature>
<evidence type="ECO:0000256" key="2">
    <source>
        <dbReference type="ARBA" id="ARBA00022692"/>
    </source>
</evidence>
<feature type="transmembrane region" description="Helical" evidence="5">
    <location>
        <begin position="472"/>
        <end position="492"/>
    </location>
</feature>
<accession>A0ABQ9FX45</accession>
<organism evidence="7 8">
    <name type="scientific">Tegillarca granosa</name>
    <name type="common">Malaysian cockle</name>
    <name type="synonym">Anadara granosa</name>
    <dbReference type="NCBI Taxonomy" id="220873"/>
    <lineage>
        <taxon>Eukaryota</taxon>
        <taxon>Metazoa</taxon>
        <taxon>Spiralia</taxon>
        <taxon>Lophotrochozoa</taxon>
        <taxon>Mollusca</taxon>
        <taxon>Bivalvia</taxon>
        <taxon>Autobranchia</taxon>
        <taxon>Pteriomorphia</taxon>
        <taxon>Arcoida</taxon>
        <taxon>Arcoidea</taxon>
        <taxon>Arcidae</taxon>
        <taxon>Tegillarca</taxon>
    </lineage>
</organism>
<sequence length="511" mass="57199">MAKETGTRLVFRYTALVVGCIGMAMAGWPYSYGAYSNALKKQFNYTQSEESQNSCIVINYCRIKTHMESQAVKPRTRNNGCKNNTKQNDIPDLVRNVAHYRKISGVEIVSAMSNLGVAFGFPAGFIFERFGARSATLAGMIVSVTGLLLSWSATALKVFYHTRCWLQYIYFFLSGLGCSFMYMTSLTVNMYNFSPKHRGKVVGLLDGCYSAGPAIFAGIYGGAFVNDHVSDEENQNLRGFYLMLTLAFSAVGILQVLFLQTFPLHNPTEELNALLNNESKPEALPEVPKDITGTKLVRRFDFHYIFWVVLWCAGIQQSFQYNIGTYLKSFNEEKYTTLFTTISPISSVLSKFVAGFLSDLLIKRVPRVTVLMTFNIVQTITLVFAIFYSNILAVLLLNLLTLGIANGALWCLSPTMISEFYGMKHFGVNWGVILLGNAIGVFAVQQVFGWIYDSSITTPDITTCIGAHCFTWSFVMATVFSFCSVVFNFGLFQQKINEKSLSKYMIKEEIS</sequence>
<feature type="transmembrane region" description="Helical" evidence="5">
    <location>
        <begin position="168"/>
        <end position="189"/>
    </location>
</feature>
<evidence type="ECO:0000256" key="4">
    <source>
        <dbReference type="ARBA" id="ARBA00023136"/>
    </source>
</evidence>
<feature type="transmembrane region" description="Helical" evidence="5">
    <location>
        <begin position="134"/>
        <end position="156"/>
    </location>
</feature>
<evidence type="ECO:0000256" key="1">
    <source>
        <dbReference type="ARBA" id="ARBA00004141"/>
    </source>
</evidence>
<feature type="transmembrane region" description="Helical" evidence="5">
    <location>
        <begin position="108"/>
        <end position="127"/>
    </location>
</feature>
<dbReference type="Gene3D" id="1.20.1250.20">
    <property type="entry name" value="MFS general substrate transporter like domains"/>
    <property type="match status" value="2"/>
</dbReference>
<feature type="transmembrane region" description="Helical" evidence="5">
    <location>
        <begin position="394"/>
        <end position="412"/>
    </location>
</feature>
<dbReference type="InterPro" id="IPR011701">
    <property type="entry name" value="MFS"/>
</dbReference>
<dbReference type="PANTHER" id="PTHR21576">
    <property type="entry name" value="UNCHARACTERIZED NODULIN-LIKE PROTEIN"/>
    <property type="match status" value="1"/>
</dbReference>
<dbReference type="PANTHER" id="PTHR21576:SF158">
    <property type="entry name" value="RIBOSOMAL RNA-PROCESSING PROTEIN 12-LIKE CONSERVED DOMAIN-CONTAINING PROTEIN"/>
    <property type="match status" value="1"/>
</dbReference>
<proteinExistence type="predicted"/>
<feature type="transmembrane region" description="Helical" evidence="5">
    <location>
        <begin position="201"/>
        <end position="220"/>
    </location>
</feature>
<feature type="transmembrane region" description="Helical" evidence="5">
    <location>
        <begin position="9"/>
        <end position="30"/>
    </location>
</feature>
<evidence type="ECO:0000313" key="7">
    <source>
        <dbReference type="EMBL" id="KAJ8320310.1"/>
    </source>
</evidence>
<dbReference type="PROSITE" id="PS50850">
    <property type="entry name" value="MFS"/>
    <property type="match status" value="1"/>
</dbReference>
<dbReference type="Pfam" id="PF07690">
    <property type="entry name" value="MFS_1"/>
    <property type="match status" value="1"/>
</dbReference>
<evidence type="ECO:0000259" key="6">
    <source>
        <dbReference type="PROSITE" id="PS50850"/>
    </source>
</evidence>
<feature type="transmembrane region" description="Helical" evidence="5">
    <location>
        <begin position="369"/>
        <end position="388"/>
    </location>
</feature>
<keyword evidence="8" id="KW-1185">Reference proteome</keyword>
<evidence type="ECO:0000256" key="3">
    <source>
        <dbReference type="ARBA" id="ARBA00022989"/>
    </source>
</evidence>
<keyword evidence="3 5" id="KW-1133">Transmembrane helix</keyword>
<evidence type="ECO:0000256" key="5">
    <source>
        <dbReference type="SAM" id="Phobius"/>
    </source>
</evidence>
<comment type="subcellular location">
    <subcellularLocation>
        <location evidence="1">Membrane</location>
        <topology evidence="1">Multi-pass membrane protein</topology>
    </subcellularLocation>
</comment>
<feature type="transmembrane region" description="Helical" evidence="5">
    <location>
        <begin position="432"/>
        <end position="452"/>
    </location>
</feature>
<protein>
    <recommendedName>
        <fullName evidence="6">Major facilitator superfamily (MFS) profile domain-containing protein</fullName>
    </recommendedName>
</protein>
<feature type="transmembrane region" description="Helical" evidence="5">
    <location>
        <begin position="335"/>
        <end position="357"/>
    </location>
</feature>
<evidence type="ECO:0000313" key="8">
    <source>
        <dbReference type="Proteomes" id="UP001217089"/>
    </source>
</evidence>
<dbReference type="InterPro" id="IPR020846">
    <property type="entry name" value="MFS_dom"/>
</dbReference>
<dbReference type="EMBL" id="JARBDR010000141">
    <property type="protein sequence ID" value="KAJ8320310.1"/>
    <property type="molecule type" value="Genomic_DNA"/>
</dbReference>
<gene>
    <name evidence="7" type="ORF">KUTeg_001897</name>
</gene>
<comment type="caution">
    <text evidence="7">The sequence shown here is derived from an EMBL/GenBank/DDBJ whole genome shotgun (WGS) entry which is preliminary data.</text>
</comment>
<dbReference type="InterPro" id="IPR036259">
    <property type="entry name" value="MFS_trans_sf"/>
</dbReference>